<comment type="caution">
    <text evidence="2">The sequence shown here is derived from an EMBL/GenBank/DDBJ whole genome shotgun (WGS) entry which is preliminary data.</text>
</comment>
<name>A0A423XT26_9ENTR</name>
<evidence type="ECO:0000313" key="3">
    <source>
        <dbReference type="Proteomes" id="UP000285793"/>
    </source>
</evidence>
<sequence>MKFYVKLFFLFSIFLQSMEAFPNPLYKGYWAIKCGGFGGGIIIKPSGEVQVNVNENNLFVSASLRDATKEHYYLLYHDVIESVNNVISWGDVSKNKPIAEFYFKNKLMYLKWNGFYNVKKNVYTWRVEPDFVIVSGGNSLIKMQKCDFIARQ</sequence>
<dbReference type="EMBL" id="PQJL01000016">
    <property type="protein sequence ID" value="ROW59655.1"/>
    <property type="molecule type" value="Genomic_DNA"/>
</dbReference>
<evidence type="ECO:0000256" key="1">
    <source>
        <dbReference type="SAM" id="SignalP"/>
    </source>
</evidence>
<evidence type="ECO:0000313" key="2">
    <source>
        <dbReference type="EMBL" id="ROW59655.1"/>
    </source>
</evidence>
<gene>
    <name evidence="2" type="ORF">C3E80_14780</name>
</gene>
<feature type="chain" id="PRO_5019060540" evidence="1">
    <location>
        <begin position="23"/>
        <end position="152"/>
    </location>
</feature>
<keyword evidence="1" id="KW-0732">Signal</keyword>
<feature type="signal peptide" evidence="1">
    <location>
        <begin position="1"/>
        <end position="22"/>
    </location>
</feature>
<dbReference type="Proteomes" id="UP000285793">
    <property type="component" value="Unassembled WGS sequence"/>
</dbReference>
<proteinExistence type="predicted"/>
<dbReference type="RefSeq" id="WP_123948718.1">
    <property type="nucleotide sequence ID" value="NZ_PQJL01000016.1"/>
</dbReference>
<protein>
    <submittedName>
        <fullName evidence="2">Uncharacterized protein</fullName>
    </submittedName>
</protein>
<organism evidence="2 3">
    <name type="scientific">Cronobacter malonaticus</name>
    <dbReference type="NCBI Taxonomy" id="413503"/>
    <lineage>
        <taxon>Bacteria</taxon>
        <taxon>Pseudomonadati</taxon>
        <taxon>Pseudomonadota</taxon>
        <taxon>Gammaproteobacteria</taxon>
        <taxon>Enterobacterales</taxon>
        <taxon>Enterobacteriaceae</taxon>
        <taxon>Cronobacter</taxon>
    </lineage>
</organism>
<dbReference type="AlphaFoldDB" id="A0A423XT26"/>
<reference evidence="2 3" key="1">
    <citation type="journal article" date="2018" name="Front. Microbiol.">
        <title>An Investigation of an Acute Gastroenteritis Outbreak: Cronobacter sakazakii, a Potential Cause of Food-Borne Illness.</title>
        <authorList>
            <person name="Yong W."/>
            <person name="Guo B."/>
            <person name="Shi X."/>
            <person name="Cheng T."/>
            <person name="Chen M."/>
            <person name="Jiang X."/>
            <person name="Ye Y."/>
            <person name="Wang J."/>
            <person name="Xie G."/>
            <person name="Ding J."/>
        </authorList>
    </citation>
    <scope>NUCLEOTIDE SEQUENCE [LARGE SCALE GENOMIC DNA]</scope>
    <source>
        <strain evidence="2 3">S1</strain>
    </source>
</reference>
<accession>A0A423XT26</accession>